<reference evidence="1 2" key="1">
    <citation type="submission" date="2015-12" db="EMBL/GenBank/DDBJ databases">
        <title>Draft genome sequnece of Fervidicola ferrireducens strain Y170.</title>
        <authorList>
            <person name="Patel B.K."/>
        </authorList>
    </citation>
    <scope>NUCLEOTIDE SEQUENCE [LARGE SCALE GENOMIC DNA]</scope>
    <source>
        <strain evidence="1 2">Y170</strain>
    </source>
</reference>
<dbReference type="STRING" id="520764.AN618_15340"/>
<proteinExistence type="predicted"/>
<name>A0A140L7W6_9FIRM</name>
<dbReference type="EMBL" id="LOED01000018">
    <property type="protein sequence ID" value="KXG76641.1"/>
    <property type="molecule type" value="Genomic_DNA"/>
</dbReference>
<dbReference type="InParanoid" id="A0A140L7W6"/>
<accession>A0A140L7W6</accession>
<protein>
    <submittedName>
        <fullName evidence="1">Uncharacterized protein</fullName>
    </submittedName>
</protein>
<evidence type="ECO:0000313" key="2">
    <source>
        <dbReference type="Proteomes" id="UP000070427"/>
    </source>
</evidence>
<comment type="caution">
    <text evidence="1">The sequence shown here is derived from an EMBL/GenBank/DDBJ whole genome shotgun (WGS) entry which is preliminary data.</text>
</comment>
<evidence type="ECO:0000313" key="1">
    <source>
        <dbReference type="EMBL" id="KXG76641.1"/>
    </source>
</evidence>
<dbReference type="AlphaFoldDB" id="A0A140L7W6"/>
<keyword evidence="2" id="KW-1185">Reference proteome</keyword>
<gene>
    <name evidence="1" type="ORF">AN618_15340</name>
</gene>
<organism evidence="1 2">
    <name type="scientific">Fervidicola ferrireducens</name>
    <dbReference type="NCBI Taxonomy" id="520764"/>
    <lineage>
        <taxon>Bacteria</taxon>
        <taxon>Bacillati</taxon>
        <taxon>Bacillota</taxon>
        <taxon>Clostridia</taxon>
        <taxon>Thermosediminibacterales</taxon>
        <taxon>Thermosediminibacteraceae</taxon>
        <taxon>Fervidicola</taxon>
    </lineage>
</organism>
<sequence>MELQQLTANMFHIKFESFTRIENFKEAGYFYYNMEPEKNYLLPTPLSIAPFLPGFIARKMALNNLKNWLEQQFDRQCGRVRYDIAQRMEKTFKEYYNYLEGKIAETAGVIMESVREAVELKKSGEDRIKGRLEKLGALLQRLNEIEGNIRELKNHLERVA</sequence>
<dbReference type="Proteomes" id="UP000070427">
    <property type="component" value="Unassembled WGS sequence"/>
</dbReference>